<dbReference type="Gene3D" id="1.20.1250.20">
    <property type="entry name" value="MFS general substrate transporter like domains"/>
    <property type="match status" value="1"/>
</dbReference>
<feature type="transmembrane region" description="Helical" evidence="8">
    <location>
        <begin position="225"/>
        <end position="244"/>
    </location>
</feature>
<dbReference type="PRINTS" id="PR01130">
    <property type="entry name" value="DERENTRNSPRT"/>
</dbReference>
<evidence type="ECO:0000256" key="7">
    <source>
        <dbReference type="SAM" id="MobiDB-lite"/>
    </source>
</evidence>
<feature type="transmembrane region" description="Helical" evidence="8">
    <location>
        <begin position="192"/>
        <end position="213"/>
    </location>
</feature>
<dbReference type="GO" id="GO:0015213">
    <property type="term" value="F:uridine transmembrane transporter activity"/>
    <property type="evidence" value="ECO:0007669"/>
    <property type="project" value="UniProtKB-ARBA"/>
</dbReference>
<dbReference type="PANTHER" id="PTHR10332">
    <property type="entry name" value="EQUILIBRATIVE NUCLEOSIDE TRANSPORTER"/>
    <property type="match status" value="1"/>
</dbReference>
<comment type="similarity">
    <text evidence="2">Belongs to the SLC29A/ENT transporter (TC 2.A.57) family.</text>
</comment>
<dbReference type="Pfam" id="PF01733">
    <property type="entry name" value="Nucleoside_tran"/>
    <property type="match status" value="1"/>
</dbReference>
<keyword evidence="10" id="KW-1185">Reference proteome</keyword>
<organism evidence="9 10">
    <name type="scientific">Amphibalanus amphitrite</name>
    <name type="common">Striped barnacle</name>
    <name type="synonym">Balanus amphitrite</name>
    <dbReference type="NCBI Taxonomy" id="1232801"/>
    <lineage>
        <taxon>Eukaryota</taxon>
        <taxon>Metazoa</taxon>
        <taxon>Ecdysozoa</taxon>
        <taxon>Arthropoda</taxon>
        <taxon>Crustacea</taxon>
        <taxon>Multicrustacea</taxon>
        <taxon>Cirripedia</taxon>
        <taxon>Thoracica</taxon>
        <taxon>Thoracicalcarea</taxon>
        <taxon>Balanomorpha</taxon>
        <taxon>Balanoidea</taxon>
        <taxon>Balanidae</taxon>
        <taxon>Amphibalaninae</taxon>
        <taxon>Amphibalanus</taxon>
    </lineage>
</organism>
<dbReference type="OrthoDB" id="6370660at2759"/>
<dbReference type="GO" id="GO:0005886">
    <property type="term" value="C:plasma membrane"/>
    <property type="evidence" value="ECO:0007669"/>
    <property type="project" value="TreeGrafter"/>
</dbReference>
<feature type="compositionally biased region" description="Basic and acidic residues" evidence="7">
    <location>
        <begin position="92"/>
        <end position="107"/>
    </location>
</feature>
<feature type="region of interest" description="Disordered" evidence="7">
    <location>
        <begin position="36"/>
        <end position="107"/>
    </location>
</feature>
<evidence type="ECO:0000256" key="4">
    <source>
        <dbReference type="ARBA" id="ARBA00022692"/>
    </source>
</evidence>
<evidence type="ECO:0000256" key="1">
    <source>
        <dbReference type="ARBA" id="ARBA00004141"/>
    </source>
</evidence>
<feature type="transmembrane region" description="Helical" evidence="8">
    <location>
        <begin position="141"/>
        <end position="162"/>
    </location>
</feature>
<dbReference type="NCBIfam" id="TIGR00939">
    <property type="entry name" value="2a57"/>
    <property type="match status" value="1"/>
</dbReference>
<evidence type="ECO:0000256" key="2">
    <source>
        <dbReference type="ARBA" id="ARBA00007965"/>
    </source>
</evidence>
<feature type="compositionally biased region" description="Acidic residues" evidence="7">
    <location>
        <begin position="42"/>
        <end position="54"/>
    </location>
</feature>
<feature type="transmembrane region" description="Helical" evidence="8">
    <location>
        <begin position="392"/>
        <end position="412"/>
    </location>
</feature>
<comment type="caution">
    <text evidence="9">The sequence shown here is derived from an EMBL/GenBank/DDBJ whole genome shotgun (WGS) entry which is preliminary data.</text>
</comment>
<evidence type="ECO:0000256" key="6">
    <source>
        <dbReference type="ARBA" id="ARBA00023136"/>
    </source>
</evidence>
<evidence type="ECO:0000256" key="8">
    <source>
        <dbReference type="SAM" id="Phobius"/>
    </source>
</evidence>
<reference evidence="9 10" key="1">
    <citation type="submission" date="2019-07" db="EMBL/GenBank/DDBJ databases">
        <title>Draft genome assembly of a fouling barnacle, Amphibalanus amphitrite (Darwin, 1854): The first reference genome for Thecostraca.</title>
        <authorList>
            <person name="Kim W."/>
        </authorList>
    </citation>
    <scope>NUCLEOTIDE SEQUENCE [LARGE SCALE GENOMIC DNA]</scope>
    <source>
        <strain evidence="9">SNU_AA5</strain>
        <tissue evidence="9">Soma without cirri and trophi</tissue>
    </source>
</reference>
<sequence>MQRRLAGAVMPDIVPSVVPAVLPAVPPAVPPAVLSVVPPADGWDDSDDSEEYDGDSGAGAEGDEGTADDEALLGSVGCGHPVRHPNSRRGGKSLEPRKSLEAHSLEQRRDSAVAAAWGRLSITSLQAKAEQAADDEPPSSTVIYCIFYLLGMGTLLPWNFFITADSYWNYKFRNVTSDSTDDSEPTELQYNFFGYLSVASMVPNTIFLTLNAVLGHNIKQQVKLVSSLMLVIVFFIITTVLVPIDSDDWQNTFFAVTMVMVVILNMGAAVFQGGLFGLAAQFPARYLSAVISGQALGAVFACVARIVSIAVSSGQDPDSAAVNSALVYFILADVTLVVSIACYVWMSRMSFYEYYTRASRLTSATDDESVARADSETPNDISVWRIFLKIKWYALSVCLVFVVTLALFPAVTAKIIPKRQEDGDPNTWTRDYFVPVCCFLLFNGCDYIGRILGGFTVWPKMNHWYLVLGFTLLRFAFFPLFMFCNNGQKNLSIVFEEDAYYIVFMVVFGLSNGYLSTLCMIYGPSLVEPEEQNTASSMMAAFLGLGLCLGALLSNLSISLL</sequence>
<evidence type="ECO:0000256" key="3">
    <source>
        <dbReference type="ARBA" id="ARBA00022448"/>
    </source>
</evidence>
<feature type="compositionally biased region" description="Basic residues" evidence="7">
    <location>
        <begin position="81"/>
        <end position="91"/>
    </location>
</feature>
<dbReference type="InterPro" id="IPR034764">
    <property type="entry name" value="ENT1/ENT2"/>
</dbReference>
<feature type="compositionally biased region" description="Acidic residues" evidence="7">
    <location>
        <begin position="61"/>
        <end position="71"/>
    </location>
</feature>
<feature type="transmembrane region" description="Helical" evidence="8">
    <location>
        <begin position="535"/>
        <end position="558"/>
    </location>
</feature>
<keyword evidence="6 8" id="KW-0472">Membrane</keyword>
<evidence type="ECO:0000313" key="9">
    <source>
        <dbReference type="EMBL" id="KAF0314762.1"/>
    </source>
</evidence>
<name>A0A6A4XI14_AMPAM</name>
<accession>A0A6A4XI14</accession>
<feature type="transmembrane region" description="Helical" evidence="8">
    <location>
        <begin position="464"/>
        <end position="483"/>
    </location>
</feature>
<comment type="subcellular location">
    <subcellularLocation>
        <location evidence="1">Membrane</location>
        <topology evidence="1">Multi-pass membrane protein</topology>
    </subcellularLocation>
</comment>
<gene>
    <name evidence="9" type="primary">Slc29a1_0</name>
    <name evidence="9" type="ORF">FJT64_000033</name>
</gene>
<evidence type="ECO:0000313" key="10">
    <source>
        <dbReference type="Proteomes" id="UP000440578"/>
    </source>
</evidence>
<evidence type="ECO:0000256" key="5">
    <source>
        <dbReference type="ARBA" id="ARBA00022989"/>
    </source>
</evidence>
<feature type="transmembrane region" description="Helical" evidence="8">
    <location>
        <begin position="326"/>
        <end position="346"/>
    </location>
</feature>
<dbReference type="Proteomes" id="UP000440578">
    <property type="component" value="Unassembled WGS sequence"/>
</dbReference>
<feature type="transmembrane region" description="Helical" evidence="8">
    <location>
        <begin position="256"/>
        <end position="279"/>
    </location>
</feature>
<feature type="transmembrane region" description="Helical" evidence="8">
    <location>
        <begin position="499"/>
        <end position="523"/>
    </location>
</feature>
<dbReference type="InterPro" id="IPR002259">
    <property type="entry name" value="Eqnu_transpt"/>
</dbReference>
<keyword evidence="5 8" id="KW-1133">Transmembrane helix</keyword>
<proteinExistence type="inferred from homology"/>
<dbReference type="EMBL" id="VIIS01000001">
    <property type="protein sequence ID" value="KAF0314762.1"/>
    <property type="molecule type" value="Genomic_DNA"/>
</dbReference>
<protein>
    <submittedName>
        <fullName evidence="9">Equilibrative nucleoside transporter 1</fullName>
    </submittedName>
</protein>
<dbReference type="SUPFAM" id="SSF103473">
    <property type="entry name" value="MFS general substrate transporter"/>
    <property type="match status" value="1"/>
</dbReference>
<feature type="transmembrane region" description="Helical" evidence="8">
    <location>
        <begin position="286"/>
        <end position="306"/>
    </location>
</feature>
<dbReference type="PANTHER" id="PTHR10332:SF88">
    <property type="entry name" value="EQUILIBRATIVE NUCLEOSIDE TRANSPORTER 1, ISOFORM A"/>
    <property type="match status" value="1"/>
</dbReference>
<keyword evidence="4 8" id="KW-0812">Transmembrane</keyword>
<keyword evidence="3" id="KW-0813">Transport</keyword>
<dbReference type="InterPro" id="IPR036259">
    <property type="entry name" value="MFS_trans_sf"/>
</dbReference>
<dbReference type="AlphaFoldDB" id="A0A6A4XI14"/>